<reference evidence="3" key="3">
    <citation type="submission" date="2025-09" db="UniProtKB">
        <authorList>
            <consortium name="Ensembl"/>
        </authorList>
    </citation>
    <scope>IDENTIFICATION</scope>
</reference>
<dbReference type="Proteomes" id="UP000472264">
    <property type="component" value="Chromosome 20"/>
</dbReference>
<name>A0A665V2A9_ECHNA</name>
<proteinExistence type="predicted"/>
<protein>
    <recommendedName>
        <fullName evidence="5">Interleukin-7</fullName>
    </recommendedName>
</protein>
<reference evidence="3" key="2">
    <citation type="submission" date="2025-08" db="UniProtKB">
        <authorList>
            <consortium name="Ensembl"/>
        </authorList>
    </citation>
    <scope>IDENTIFICATION</scope>
</reference>
<feature type="signal peptide" evidence="2">
    <location>
        <begin position="1"/>
        <end position="19"/>
    </location>
</feature>
<dbReference type="AlphaFoldDB" id="A0A665V2A9"/>
<dbReference type="Ensembl" id="ENSENLT00000026632.1">
    <property type="protein sequence ID" value="ENSENLP00000025816.1"/>
    <property type="gene ID" value="ENSENLG00000011637.1"/>
</dbReference>
<accession>A0A665V2A9</accession>
<feature type="region of interest" description="Disordered" evidence="1">
    <location>
        <begin position="115"/>
        <end position="137"/>
    </location>
</feature>
<evidence type="ECO:0000256" key="1">
    <source>
        <dbReference type="SAM" id="MobiDB-lite"/>
    </source>
</evidence>
<sequence>MPLLCISLLALLLLPLSLSCSSTRPLEEVQRDYMEIVRIELDNTRGSITALLNNSPCPVLKQKLRHCTANISTIVSILHSLACKMKNLSVSQTDGLAMSLLNSIRCPCPGKLTNEPNTRLGTATRKRRNNPRKSKEAKNLCKTKAILSAITDCYEMLNSRLMDT</sequence>
<feature type="chain" id="PRO_5025494738" description="Interleukin-7" evidence="2">
    <location>
        <begin position="20"/>
        <end position="164"/>
    </location>
</feature>
<evidence type="ECO:0000256" key="2">
    <source>
        <dbReference type="SAM" id="SignalP"/>
    </source>
</evidence>
<dbReference type="OMA" id="ICCSCRE"/>
<keyword evidence="2" id="KW-0732">Signal</keyword>
<evidence type="ECO:0000313" key="3">
    <source>
        <dbReference type="Ensembl" id="ENSENLP00000025816.1"/>
    </source>
</evidence>
<evidence type="ECO:0000313" key="4">
    <source>
        <dbReference type="Proteomes" id="UP000472264"/>
    </source>
</evidence>
<reference evidence="3" key="1">
    <citation type="submission" date="2021-04" db="EMBL/GenBank/DDBJ databases">
        <authorList>
            <consortium name="Wellcome Sanger Institute Data Sharing"/>
        </authorList>
    </citation>
    <scope>NUCLEOTIDE SEQUENCE [LARGE SCALE GENOMIC DNA]</scope>
</reference>
<keyword evidence="4" id="KW-1185">Reference proteome</keyword>
<dbReference type="InParanoid" id="A0A665V2A9"/>
<evidence type="ECO:0008006" key="5">
    <source>
        <dbReference type="Google" id="ProtNLM"/>
    </source>
</evidence>
<organism evidence="3 4">
    <name type="scientific">Echeneis naucrates</name>
    <name type="common">Live sharksucker</name>
    <dbReference type="NCBI Taxonomy" id="173247"/>
    <lineage>
        <taxon>Eukaryota</taxon>
        <taxon>Metazoa</taxon>
        <taxon>Chordata</taxon>
        <taxon>Craniata</taxon>
        <taxon>Vertebrata</taxon>
        <taxon>Euteleostomi</taxon>
        <taxon>Actinopterygii</taxon>
        <taxon>Neopterygii</taxon>
        <taxon>Teleostei</taxon>
        <taxon>Neoteleostei</taxon>
        <taxon>Acanthomorphata</taxon>
        <taxon>Carangaria</taxon>
        <taxon>Carangiformes</taxon>
        <taxon>Echeneidae</taxon>
        <taxon>Echeneis</taxon>
    </lineage>
</organism>